<protein>
    <recommendedName>
        <fullName evidence="4">BHLH domain-containing protein</fullName>
    </recommendedName>
</protein>
<dbReference type="InterPro" id="IPR037546">
    <property type="entry name" value="SAC51-like"/>
</dbReference>
<dbReference type="PROSITE" id="PS50888">
    <property type="entry name" value="BHLH"/>
    <property type="match status" value="1"/>
</dbReference>
<keyword evidence="6" id="KW-1185">Reference proteome</keyword>
<reference evidence="5 6" key="1">
    <citation type="submission" date="2020-08" db="EMBL/GenBank/DDBJ databases">
        <title>Plant Genome Project.</title>
        <authorList>
            <person name="Zhang R.-G."/>
        </authorList>
    </citation>
    <scope>NUCLEOTIDE SEQUENCE [LARGE SCALE GENOMIC DNA]</scope>
    <source>
        <tissue evidence="5">Rhizome</tissue>
    </source>
</reference>
<dbReference type="Proteomes" id="UP000734854">
    <property type="component" value="Unassembled WGS sequence"/>
</dbReference>
<evidence type="ECO:0000256" key="3">
    <source>
        <dbReference type="SAM" id="MobiDB-lite"/>
    </source>
</evidence>
<keyword evidence="2" id="KW-0804">Transcription</keyword>
<dbReference type="Pfam" id="PF23173">
    <property type="entry name" value="bHLH_SAC51"/>
    <property type="match status" value="1"/>
</dbReference>
<feature type="region of interest" description="Disordered" evidence="3">
    <location>
        <begin position="35"/>
        <end position="54"/>
    </location>
</feature>
<dbReference type="PANTHER" id="PTHR36066">
    <property type="entry name" value="TRANSCRIPTION FACTOR BHLH145"/>
    <property type="match status" value="1"/>
</dbReference>
<accession>A0A8J5FMW7</accession>
<dbReference type="OrthoDB" id="1921805at2759"/>
<feature type="domain" description="BHLH" evidence="4">
    <location>
        <begin position="185"/>
        <end position="234"/>
    </location>
</feature>
<organism evidence="5 6">
    <name type="scientific">Zingiber officinale</name>
    <name type="common">Ginger</name>
    <name type="synonym">Amomum zingiber</name>
    <dbReference type="NCBI Taxonomy" id="94328"/>
    <lineage>
        <taxon>Eukaryota</taxon>
        <taxon>Viridiplantae</taxon>
        <taxon>Streptophyta</taxon>
        <taxon>Embryophyta</taxon>
        <taxon>Tracheophyta</taxon>
        <taxon>Spermatophyta</taxon>
        <taxon>Magnoliopsida</taxon>
        <taxon>Liliopsida</taxon>
        <taxon>Zingiberales</taxon>
        <taxon>Zingiberaceae</taxon>
        <taxon>Zingiber</taxon>
    </lineage>
</organism>
<sequence length="246" mass="26255">MQRNPRYYCNAPPDDAYDYGGFGYDSGVGGGSGDFYNYGAPPPPPPPPPLGYGAPVSGYEYREFPAPLNNVEFKPSETCPRNFVIFDQTYHRSQVMFHPSLANRFGSPGFDAYGGGAPRADEAGKSAYRDNDEETEDIDALLSSEEGEEEDDDVVSTGRTPGGRACGSSPDTACSSQSKSKKQVSATTAGGGGGGGKREKMKKMVKTLKGIIPGGDRMDTPAVLDEAVKYLKSLKVEVKKLGIKHS</sequence>
<dbReference type="EMBL" id="JACMSC010000015">
    <property type="protein sequence ID" value="KAG6487378.1"/>
    <property type="molecule type" value="Genomic_DNA"/>
</dbReference>
<feature type="compositionally biased region" description="Basic and acidic residues" evidence="3">
    <location>
        <begin position="119"/>
        <end position="130"/>
    </location>
</feature>
<evidence type="ECO:0000313" key="6">
    <source>
        <dbReference type="Proteomes" id="UP000734854"/>
    </source>
</evidence>
<feature type="compositionally biased region" description="Low complexity" evidence="3">
    <location>
        <begin position="172"/>
        <end position="188"/>
    </location>
</feature>
<evidence type="ECO:0000256" key="2">
    <source>
        <dbReference type="ARBA" id="ARBA00023163"/>
    </source>
</evidence>
<evidence type="ECO:0000313" key="5">
    <source>
        <dbReference type="EMBL" id="KAG6487378.1"/>
    </source>
</evidence>
<dbReference type="InterPro" id="IPR011598">
    <property type="entry name" value="bHLH_dom"/>
</dbReference>
<name>A0A8J5FMW7_ZINOF</name>
<dbReference type="PANTHER" id="PTHR36066:SF11">
    <property type="entry name" value="TRANSCRIPTION FACTOR BHLH144"/>
    <property type="match status" value="1"/>
</dbReference>
<dbReference type="GO" id="GO:0046983">
    <property type="term" value="F:protein dimerization activity"/>
    <property type="evidence" value="ECO:0007669"/>
    <property type="project" value="InterPro"/>
</dbReference>
<feature type="region of interest" description="Disordered" evidence="3">
    <location>
        <begin position="113"/>
        <end position="201"/>
    </location>
</feature>
<evidence type="ECO:0000259" key="4">
    <source>
        <dbReference type="PROSITE" id="PS50888"/>
    </source>
</evidence>
<proteinExistence type="predicted"/>
<evidence type="ECO:0000256" key="1">
    <source>
        <dbReference type="ARBA" id="ARBA00023015"/>
    </source>
</evidence>
<gene>
    <name evidence="5" type="ORF">ZIOFF_055964</name>
</gene>
<dbReference type="AlphaFoldDB" id="A0A8J5FMW7"/>
<feature type="compositionally biased region" description="Acidic residues" evidence="3">
    <location>
        <begin position="131"/>
        <end position="154"/>
    </location>
</feature>
<comment type="caution">
    <text evidence="5">The sequence shown here is derived from an EMBL/GenBank/DDBJ whole genome shotgun (WGS) entry which is preliminary data.</text>
</comment>
<keyword evidence="1" id="KW-0805">Transcription regulation</keyword>
<feature type="compositionally biased region" description="Pro residues" evidence="3">
    <location>
        <begin position="40"/>
        <end position="50"/>
    </location>
</feature>